<accession>A0A7K3WHR2</accession>
<dbReference type="SUPFAM" id="SSF55729">
    <property type="entry name" value="Acyl-CoA N-acyltransferases (Nat)"/>
    <property type="match status" value="1"/>
</dbReference>
<gene>
    <name evidence="2" type="ORF">G1H19_18145</name>
</gene>
<dbReference type="Gene3D" id="3.40.630.30">
    <property type="match status" value="1"/>
</dbReference>
<dbReference type="PANTHER" id="PTHR39173:SF1">
    <property type="entry name" value="ACETYLTRANSFERASE"/>
    <property type="match status" value="1"/>
</dbReference>
<organism evidence="2 3">
    <name type="scientific">Goekera deserti</name>
    <dbReference type="NCBI Taxonomy" id="2497753"/>
    <lineage>
        <taxon>Bacteria</taxon>
        <taxon>Bacillati</taxon>
        <taxon>Actinomycetota</taxon>
        <taxon>Actinomycetes</taxon>
        <taxon>Geodermatophilales</taxon>
        <taxon>Geodermatophilaceae</taxon>
        <taxon>Goekera</taxon>
    </lineage>
</organism>
<dbReference type="PANTHER" id="PTHR39173">
    <property type="entry name" value="ACETYLTRANSFERASE"/>
    <property type="match status" value="1"/>
</dbReference>
<evidence type="ECO:0000259" key="1">
    <source>
        <dbReference type="PROSITE" id="PS51186"/>
    </source>
</evidence>
<evidence type="ECO:0000313" key="3">
    <source>
        <dbReference type="Proteomes" id="UP000470470"/>
    </source>
</evidence>
<keyword evidence="2" id="KW-0808">Transferase</keyword>
<comment type="caution">
    <text evidence="2">The sequence shown here is derived from an EMBL/GenBank/DDBJ whole genome shotgun (WGS) entry which is preliminary data.</text>
</comment>
<dbReference type="EMBL" id="JAAGWK010000026">
    <property type="protein sequence ID" value="NEL55902.1"/>
    <property type="molecule type" value="Genomic_DNA"/>
</dbReference>
<feature type="domain" description="N-acetyltransferase" evidence="1">
    <location>
        <begin position="1"/>
        <end position="132"/>
    </location>
</feature>
<name>A0A7K3WHR2_9ACTN</name>
<dbReference type="InterPro" id="IPR000182">
    <property type="entry name" value="GNAT_dom"/>
</dbReference>
<dbReference type="InterPro" id="IPR016181">
    <property type="entry name" value="Acyl_CoA_acyltransferase"/>
</dbReference>
<keyword evidence="3" id="KW-1185">Reference proteome</keyword>
<proteinExistence type="predicted"/>
<dbReference type="Proteomes" id="UP000470470">
    <property type="component" value="Unassembled WGS sequence"/>
</dbReference>
<dbReference type="AlphaFoldDB" id="A0A7K3WHR2"/>
<reference evidence="2 3" key="1">
    <citation type="submission" date="2020-02" db="EMBL/GenBank/DDBJ databases">
        <title>The whole genome sequence of CPCC 205119.</title>
        <authorList>
            <person name="Jiang Z."/>
        </authorList>
    </citation>
    <scope>NUCLEOTIDE SEQUENCE [LARGE SCALE GENOMIC DNA]</scope>
    <source>
        <strain evidence="2 3">CPCC 205119</strain>
    </source>
</reference>
<protein>
    <submittedName>
        <fullName evidence="2">GNAT family N-acetyltransferase</fullName>
    </submittedName>
</protein>
<dbReference type="GO" id="GO:0016747">
    <property type="term" value="F:acyltransferase activity, transferring groups other than amino-acyl groups"/>
    <property type="evidence" value="ECO:0007669"/>
    <property type="project" value="InterPro"/>
</dbReference>
<dbReference type="Pfam" id="PF13302">
    <property type="entry name" value="Acetyltransf_3"/>
    <property type="match status" value="1"/>
</dbReference>
<evidence type="ECO:0000313" key="2">
    <source>
        <dbReference type="EMBL" id="NEL55902.1"/>
    </source>
</evidence>
<sequence>MDDAQLAAWVESLHADTREGTPRPEGFVPSTHLWWVEGDDYLGRVHVRHRLTPWLRELGGHVGYSVVPAHRRRGHATAMLAAALPVAAALGIECALVTCDVDNTASRRVIERNGGLFADQRGEKLRWWVPTG</sequence>
<dbReference type="PROSITE" id="PS51186">
    <property type="entry name" value="GNAT"/>
    <property type="match status" value="1"/>
</dbReference>